<feature type="region of interest" description="Disordered" evidence="1">
    <location>
        <begin position="32"/>
        <end position="52"/>
    </location>
</feature>
<organism evidence="2 3">
    <name type="scientific">Taxus chinensis</name>
    <name type="common">Chinese yew</name>
    <name type="synonym">Taxus wallichiana var. chinensis</name>
    <dbReference type="NCBI Taxonomy" id="29808"/>
    <lineage>
        <taxon>Eukaryota</taxon>
        <taxon>Viridiplantae</taxon>
        <taxon>Streptophyta</taxon>
        <taxon>Embryophyta</taxon>
        <taxon>Tracheophyta</taxon>
        <taxon>Spermatophyta</taxon>
        <taxon>Pinopsida</taxon>
        <taxon>Pinidae</taxon>
        <taxon>Conifers II</taxon>
        <taxon>Cupressales</taxon>
        <taxon>Taxaceae</taxon>
        <taxon>Taxus</taxon>
    </lineage>
</organism>
<evidence type="ECO:0000313" key="2">
    <source>
        <dbReference type="EMBL" id="KAH9326122.1"/>
    </source>
</evidence>
<dbReference type="AlphaFoldDB" id="A0AA38LLV5"/>
<proteinExistence type="predicted"/>
<gene>
    <name evidence="2" type="ORF">KI387_006300</name>
</gene>
<evidence type="ECO:0000313" key="3">
    <source>
        <dbReference type="Proteomes" id="UP000824469"/>
    </source>
</evidence>
<feature type="non-terminal residue" evidence="2">
    <location>
        <position position="1"/>
    </location>
</feature>
<name>A0AA38LLV5_TAXCH</name>
<reference evidence="2 3" key="1">
    <citation type="journal article" date="2021" name="Nat. Plants">
        <title>The Taxus genome provides insights into paclitaxel biosynthesis.</title>
        <authorList>
            <person name="Xiong X."/>
            <person name="Gou J."/>
            <person name="Liao Q."/>
            <person name="Li Y."/>
            <person name="Zhou Q."/>
            <person name="Bi G."/>
            <person name="Li C."/>
            <person name="Du R."/>
            <person name="Wang X."/>
            <person name="Sun T."/>
            <person name="Guo L."/>
            <person name="Liang H."/>
            <person name="Lu P."/>
            <person name="Wu Y."/>
            <person name="Zhang Z."/>
            <person name="Ro D.K."/>
            <person name="Shang Y."/>
            <person name="Huang S."/>
            <person name="Yan J."/>
        </authorList>
    </citation>
    <scope>NUCLEOTIDE SEQUENCE [LARGE SCALE GENOMIC DNA]</scope>
    <source>
        <strain evidence="2">Ta-2019</strain>
    </source>
</reference>
<feature type="non-terminal residue" evidence="2">
    <location>
        <position position="52"/>
    </location>
</feature>
<dbReference type="Proteomes" id="UP000824469">
    <property type="component" value="Unassembled WGS sequence"/>
</dbReference>
<evidence type="ECO:0000256" key="1">
    <source>
        <dbReference type="SAM" id="MobiDB-lite"/>
    </source>
</evidence>
<comment type="caution">
    <text evidence="2">The sequence shown here is derived from an EMBL/GenBank/DDBJ whole genome shotgun (WGS) entry which is preliminary data.</text>
</comment>
<protein>
    <submittedName>
        <fullName evidence="2">Uncharacterized protein</fullName>
    </submittedName>
</protein>
<keyword evidence="3" id="KW-1185">Reference proteome</keyword>
<sequence length="52" mass="5384">LKFPISAEPAGSRPRGPDVPFASRLFVPISAEPAGSGPSRTLVPNCPAQQLV</sequence>
<accession>A0AA38LLV5</accession>
<dbReference type="EMBL" id="JAHRHJ020000002">
    <property type="protein sequence ID" value="KAH9326122.1"/>
    <property type="molecule type" value="Genomic_DNA"/>
</dbReference>